<evidence type="ECO:0000313" key="12">
    <source>
        <dbReference type="Proteomes" id="UP000826195"/>
    </source>
</evidence>
<dbReference type="InterPro" id="IPR004117">
    <property type="entry name" value="7tm6_olfct_rcpt"/>
</dbReference>
<gene>
    <name evidence="11" type="ORF">KQX54_015663</name>
</gene>
<sequence length="797" mass="90197">MSSGGMLYGGDEIGALVFDLGHHSLRVGYAQEDTPKAEIPAVVGIGEENCNNTVGTTNIATGTNKVELMDVDDKKQDNNITQSKPKYYIDTTILHVPRPGMEVVSYMKEGMIEDWDHFEKVLDYTYSKIIQSDAEFHPVLFSEAPWNIRSKREKLTEIMFEKYNVPAYFLVKNAVLAAFANGRATGIVVDSGATHTSAVPVQDGFVLTQAIVKSPLGGDYITMQCRQLLQDNDIDLSPAYMIGSKEVVKDHEKPRWVKKKGLPEVTKSWQNYMVKKLVQDFQASSLQISETPYDEKIVSTIPAVQYEFPTGYHQDFSSERFRIPEALFDPSMVQMRGGMVGNTMLGVGHIVTTSVGMCDVDVRPALYGSVVVTGGNSFIQGFPERLNRDLSMRIPSSMRLKLISANGCAERRFGAWIGGSILASIGTFQQMWISSQEYEESGKSQVERKCPVFSNQQDLDVILETSSVLSTILLAVLKSIIWMTFRRQDTTILINFLFKDYWNIVVTYCSSNDFQYVDKNAKMAKRVTLGYIILIVNALLVFYFLPLRHRILKTISKNDEQLSTLNTSLNFPFIAAYPQFCYESPFFEIVYLSQMIATSMCGIVILAMDTLIATAIFHSCGHFSVLCAKLKHINFENNHSTNHFMEIIKHHQLAIRFSNHLEYAFNPLMLFQVIASSVIICLVGFQVNTTLKYDHKDKLVQYIAYLMMALFQLLIFCWPGDKLINDSLKTNEAVYSSNWYNYPFPEAIKTELILIMLRSQRPSYLSAGKFKFMSLENFSTILSTSLSYFMLLRSLDL</sequence>
<keyword evidence="3 10" id="KW-0812">Transmembrane</keyword>
<name>A0AAV7I9G5_COTGL</name>
<keyword evidence="8" id="KW-0807">Transducer</keyword>
<evidence type="ECO:0000256" key="2">
    <source>
        <dbReference type="ARBA" id="ARBA00022606"/>
    </source>
</evidence>
<keyword evidence="7" id="KW-0675">Receptor</keyword>
<feature type="transmembrane region" description="Helical" evidence="10">
    <location>
        <begin position="663"/>
        <end position="687"/>
    </location>
</feature>
<comment type="subcellular location">
    <subcellularLocation>
        <location evidence="1">Membrane</location>
        <topology evidence="1">Multi-pass membrane protein</topology>
    </subcellularLocation>
</comment>
<dbReference type="SUPFAM" id="SSF53067">
    <property type="entry name" value="Actin-like ATPase domain"/>
    <property type="match status" value="2"/>
</dbReference>
<dbReference type="GO" id="GO:0007165">
    <property type="term" value="P:signal transduction"/>
    <property type="evidence" value="ECO:0007669"/>
    <property type="project" value="UniProtKB-KW"/>
</dbReference>
<dbReference type="InterPro" id="IPR004000">
    <property type="entry name" value="Actin"/>
</dbReference>
<evidence type="ECO:0000256" key="4">
    <source>
        <dbReference type="ARBA" id="ARBA00022725"/>
    </source>
</evidence>
<proteinExistence type="inferred from homology"/>
<dbReference type="InterPro" id="IPR043129">
    <property type="entry name" value="ATPase_NBD"/>
</dbReference>
<feature type="transmembrane region" description="Helical" evidence="10">
    <location>
        <begin position="589"/>
        <end position="608"/>
    </location>
</feature>
<organism evidence="11 12">
    <name type="scientific">Cotesia glomerata</name>
    <name type="common">Lepidopteran parasitic wasp</name>
    <name type="synonym">Apanteles glomeratus</name>
    <dbReference type="NCBI Taxonomy" id="32391"/>
    <lineage>
        <taxon>Eukaryota</taxon>
        <taxon>Metazoa</taxon>
        <taxon>Ecdysozoa</taxon>
        <taxon>Arthropoda</taxon>
        <taxon>Hexapoda</taxon>
        <taxon>Insecta</taxon>
        <taxon>Pterygota</taxon>
        <taxon>Neoptera</taxon>
        <taxon>Endopterygota</taxon>
        <taxon>Hymenoptera</taxon>
        <taxon>Apocrita</taxon>
        <taxon>Ichneumonoidea</taxon>
        <taxon>Braconidae</taxon>
        <taxon>Microgastrinae</taxon>
        <taxon>Cotesia</taxon>
    </lineage>
</organism>
<comment type="similarity">
    <text evidence="9">Belongs to the actin family.</text>
</comment>
<dbReference type="Pfam" id="PF02949">
    <property type="entry name" value="7tm_6"/>
    <property type="match status" value="1"/>
</dbReference>
<evidence type="ECO:0000256" key="8">
    <source>
        <dbReference type="ARBA" id="ARBA00023224"/>
    </source>
</evidence>
<reference evidence="11 12" key="1">
    <citation type="journal article" date="2021" name="J. Hered.">
        <title>A chromosome-level genome assembly of the parasitoid wasp, Cotesia glomerata (Hymenoptera: Braconidae).</title>
        <authorList>
            <person name="Pinto B.J."/>
            <person name="Weis J.J."/>
            <person name="Gamble T."/>
            <person name="Ode P.J."/>
            <person name="Paul R."/>
            <person name="Zaspel J.M."/>
        </authorList>
    </citation>
    <scope>NUCLEOTIDE SEQUENCE [LARGE SCALE GENOMIC DNA]</scope>
    <source>
        <strain evidence="11">CgM1</strain>
    </source>
</reference>
<feature type="transmembrane region" description="Helical" evidence="10">
    <location>
        <begin position="528"/>
        <end position="545"/>
    </location>
</feature>
<evidence type="ECO:0000256" key="5">
    <source>
        <dbReference type="ARBA" id="ARBA00022989"/>
    </source>
</evidence>
<feature type="transmembrane region" description="Helical" evidence="10">
    <location>
        <begin position="699"/>
        <end position="719"/>
    </location>
</feature>
<dbReference type="Gene3D" id="3.30.420.40">
    <property type="match status" value="2"/>
</dbReference>
<evidence type="ECO:0000256" key="3">
    <source>
        <dbReference type="ARBA" id="ARBA00022692"/>
    </source>
</evidence>
<keyword evidence="4" id="KW-0552">Olfaction</keyword>
<keyword evidence="12" id="KW-1185">Reference proteome</keyword>
<evidence type="ECO:0000256" key="7">
    <source>
        <dbReference type="ARBA" id="ARBA00023170"/>
    </source>
</evidence>
<feature type="transmembrane region" description="Helical" evidence="10">
    <location>
        <begin position="467"/>
        <end position="485"/>
    </location>
</feature>
<evidence type="ECO:0000313" key="11">
    <source>
        <dbReference type="EMBL" id="KAH0546866.1"/>
    </source>
</evidence>
<protein>
    <submittedName>
        <fullName evidence="11">Uncharacterized protein</fullName>
    </submittedName>
</protein>
<dbReference type="CDD" id="cd13395">
    <property type="entry name" value="ASKHA_NBD_Arp4_ACTL6-like"/>
    <property type="match status" value="1"/>
</dbReference>
<dbReference type="GO" id="GO:0016020">
    <property type="term" value="C:membrane"/>
    <property type="evidence" value="ECO:0007669"/>
    <property type="project" value="UniProtKB-SubCell"/>
</dbReference>
<accession>A0AAV7I9G5</accession>
<evidence type="ECO:0000256" key="9">
    <source>
        <dbReference type="RuleBase" id="RU000487"/>
    </source>
</evidence>
<dbReference type="Gene3D" id="3.90.640.10">
    <property type="entry name" value="Actin, Chain A, domain 4"/>
    <property type="match status" value="1"/>
</dbReference>
<dbReference type="AlphaFoldDB" id="A0AAV7I9G5"/>
<dbReference type="Proteomes" id="UP000826195">
    <property type="component" value="Unassembled WGS sequence"/>
</dbReference>
<dbReference type="GO" id="GO:0004984">
    <property type="term" value="F:olfactory receptor activity"/>
    <property type="evidence" value="ECO:0007669"/>
    <property type="project" value="InterPro"/>
</dbReference>
<comment type="caution">
    <text evidence="11">The sequence shown here is derived from an EMBL/GenBank/DDBJ whole genome shotgun (WGS) entry which is preliminary data.</text>
</comment>
<dbReference type="Gene3D" id="2.30.36.70">
    <property type="entry name" value="Actin, Chain A, domain 2"/>
    <property type="match status" value="1"/>
</dbReference>
<dbReference type="EMBL" id="JAHXZJ010002237">
    <property type="protein sequence ID" value="KAH0546866.1"/>
    <property type="molecule type" value="Genomic_DNA"/>
</dbReference>
<keyword evidence="2" id="KW-0716">Sensory transduction</keyword>
<dbReference type="Pfam" id="PF00022">
    <property type="entry name" value="Actin"/>
    <property type="match status" value="1"/>
</dbReference>
<evidence type="ECO:0000256" key="10">
    <source>
        <dbReference type="SAM" id="Phobius"/>
    </source>
</evidence>
<evidence type="ECO:0000256" key="1">
    <source>
        <dbReference type="ARBA" id="ARBA00004141"/>
    </source>
</evidence>
<keyword evidence="6 10" id="KW-0472">Membrane</keyword>
<keyword evidence="5 10" id="KW-1133">Transmembrane helix</keyword>
<evidence type="ECO:0000256" key="6">
    <source>
        <dbReference type="ARBA" id="ARBA00023136"/>
    </source>
</evidence>
<dbReference type="FunFam" id="3.90.640.10:FF:000009">
    <property type="entry name" value="Actin-like 6A, isoform CRA_a"/>
    <property type="match status" value="1"/>
</dbReference>
<dbReference type="GO" id="GO:0005549">
    <property type="term" value="F:odorant binding"/>
    <property type="evidence" value="ECO:0007669"/>
    <property type="project" value="InterPro"/>
</dbReference>
<dbReference type="SMART" id="SM00268">
    <property type="entry name" value="ACTIN"/>
    <property type="match status" value="1"/>
</dbReference>
<dbReference type="FunFam" id="3.30.420.40:FF:000058">
    <property type="entry name" value="Putative actin-related protein 5"/>
    <property type="match status" value="1"/>
</dbReference>
<dbReference type="PANTHER" id="PTHR11937">
    <property type="entry name" value="ACTIN"/>
    <property type="match status" value="1"/>
</dbReference>